<dbReference type="AlphaFoldDB" id="A0A1Y6D1T7"/>
<evidence type="ECO:0008006" key="5">
    <source>
        <dbReference type="Google" id="ProtNLM"/>
    </source>
</evidence>
<accession>A0A1Y6D1T7</accession>
<evidence type="ECO:0000256" key="2">
    <source>
        <dbReference type="SAM" id="Phobius"/>
    </source>
</evidence>
<name>A0A1Y6D1T7_9GAMM</name>
<feature type="compositionally biased region" description="Low complexity" evidence="1">
    <location>
        <begin position="50"/>
        <end position="59"/>
    </location>
</feature>
<reference evidence="3 4" key="1">
    <citation type="submission" date="2016-12" db="EMBL/GenBank/DDBJ databases">
        <authorList>
            <person name="Song W.-J."/>
            <person name="Kurnit D.M."/>
        </authorList>
    </citation>
    <scope>NUCLEOTIDE SEQUENCE [LARGE SCALE GENOMIC DNA]</scope>
    <source>
        <strain evidence="3 4">175</strain>
    </source>
</reference>
<feature type="transmembrane region" description="Helical" evidence="2">
    <location>
        <begin position="123"/>
        <end position="154"/>
    </location>
</feature>
<evidence type="ECO:0000313" key="4">
    <source>
        <dbReference type="Proteomes" id="UP000192923"/>
    </source>
</evidence>
<dbReference type="STRING" id="1760988.SAMN02949497_2158"/>
<dbReference type="EMBL" id="FXAM01000001">
    <property type="protein sequence ID" value="SMF94823.1"/>
    <property type="molecule type" value="Genomic_DNA"/>
</dbReference>
<gene>
    <name evidence="3" type="ORF">SAMN02949497_2158</name>
</gene>
<feature type="region of interest" description="Disordered" evidence="1">
    <location>
        <begin position="1"/>
        <end position="87"/>
    </location>
</feature>
<keyword evidence="4" id="KW-1185">Reference proteome</keyword>
<keyword evidence="2" id="KW-0812">Transmembrane</keyword>
<dbReference type="OrthoDB" id="5569757at2"/>
<evidence type="ECO:0000256" key="1">
    <source>
        <dbReference type="SAM" id="MobiDB-lite"/>
    </source>
</evidence>
<organism evidence="3 4">
    <name type="scientific">Methylomagnum ishizawai</name>
    <dbReference type="NCBI Taxonomy" id="1760988"/>
    <lineage>
        <taxon>Bacteria</taxon>
        <taxon>Pseudomonadati</taxon>
        <taxon>Pseudomonadota</taxon>
        <taxon>Gammaproteobacteria</taxon>
        <taxon>Methylococcales</taxon>
        <taxon>Methylococcaceae</taxon>
        <taxon>Methylomagnum</taxon>
    </lineage>
</organism>
<dbReference type="RefSeq" id="WP_085212536.1">
    <property type="nucleotide sequence ID" value="NZ_FXAM01000001.1"/>
</dbReference>
<sequence length="198" mass="20782">MNANTTNSPKKRRRKAQPGADIALAPTPTEPAAPGPHDDTPAPGSTLEVATDTAATDTATPPPEHNPEAAPVTAATQANDTHSAPEAAPATLPCLVKIAPETGDGDANDADVVDRVEHLAKDVAWVLIVAGVIGVVVPGVLGTPFLIAGAAALWPGNRKRLEKWRQGHSPKFARGGMKQINRFLDDLERRYPHDGSKR</sequence>
<protein>
    <recommendedName>
        <fullName evidence="5">Transmembrane protein (PGPGW)</fullName>
    </recommendedName>
</protein>
<keyword evidence="2" id="KW-0472">Membrane</keyword>
<keyword evidence="2" id="KW-1133">Transmembrane helix</keyword>
<dbReference type="Proteomes" id="UP000192923">
    <property type="component" value="Unassembled WGS sequence"/>
</dbReference>
<proteinExistence type="predicted"/>
<evidence type="ECO:0000313" key="3">
    <source>
        <dbReference type="EMBL" id="SMF94823.1"/>
    </source>
</evidence>